<evidence type="ECO:0000256" key="5">
    <source>
        <dbReference type="ARBA" id="ARBA00022989"/>
    </source>
</evidence>
<evidence type="ECO:0000313" key="12">
    <source>
        <dbReference type="Proteomes" id="UP000614601"/>
    </source>
</evidence>
<dbReference type="PANTHER" id="PTHR10796">
    <property type="entry name" value="PATCHED-RELATED"/>
    <property type="match status" value="1"/>
</dbReference>
<protein>
    <recommendedName>
        <fullName evidence="10">SSD domain-containing protein</fullName>
    </recommendedName>
</protein>
<dbReference type="PANTHER" id="PTHR10796:SF97">
    <property type="entry name" value="SSD DOMAIN-CONTAINING PROTEIN"/>
    <property type="match status" value="1"/>
</dbReference>
<feature type="transmembrane region" description="Helical" evidence="9">
    <location>
        <begin position="326"/>
        <end position="351"/>
    </location>
</feature>
<sequence length="1110" mass="125580">MADRRRVSQRPFAERRRGSVLVGQRSIDIMNMNQSGQDGGPRFVKFIIRQYKRWGYFICDHDWKAMLFCTALSLLGLANVVFTPQQNDITGYTPYGARAIDEYSVYQDFFSENGLGVTIYLFALAKDGGTMLRETHLKEAVTVLDRAMDTVNLTSSKGVSKPFSKFCKSFCRINEPVRQFYNGFKIQSELASKKQKLNGRLVLNYPQSTIFGQSFTLQQNFYGMEYWDDRETRDTVEVLEQGDDGNGTEVSSETIQNHVSNMKSVKMVVMQLRAEHDPTWTNAEVKQYEMDMVEAFERSYRPKHLQLYVLSQTYVENEMIRAGISLLPYLTVGFFIMCACSVVSVTVRAVYMQQHSLPKILLAITACVLPFMSCATGLGFLFFCGMRFSSILCVIPFLVLAIGVDSSYLMIHEWQRVCKHCRDHPSRKSMQVGYRVAEVLSEVGPAILISVLTNVFADGVGSFTSSPEITLLCVGNLVSMIVAFLYQMTFYAGLFSLVGRYEISQERKERSIFEASLRTAKFDRKQHLQRQASKFHDNTKEAISHTMEVYVSFVANKFVASLTILVYFMYLAFSIYGITQININLTTQKLFAADSPLLELDKLRVEYQVPHFTMATVFVNNPGNLSDPDRLDKMNQFVEDMEKIKGSWGKIGTQYFVRDYETFQGTFDDFDVDALEAEEESEDNNEKAAALTGNKPLTFDGDDLDHFIKWPEYNFWSGFLQLNNKTHNLDRFFFTTGYHGKEISIWTKRGELLNTWRATVDKYKDEFKASVFHEDAVFLDLIENMPTDTWQSVLGTLICMGGVCYLFLNSFFTVIMASTSVLSICAGILGILSWWGVDLDPITMAAMIISIGCSVDIPAHVSYHYYQASKRSTPDVDDTPEAKLVNCLSSVAFPAVQAGVSTILCVCSLLFVKLYMSMVFVKTMVVCVVLCNIHGLIFLPAFLIMFDSCFTHAKNTVKKVKKPKKKNPENGANGTTTNRKRIQPQEDRKKDHMAPDRPQLSPDPSPLPSPKPSTATSEDRPKTSDARPTPSGHHLAVSDEKPANSPDRPVEKTSEGPKEDQFEEVQLTKPTTIEIRDPEDHHPVQTQSSVDSKKQARLTLQKAVEEELPV</sequence>
<proteinExistence type="inferred from homology"/>
<evidence type="ECO:0000256" key="4">
    <source>
        <dbReference type="ARBA" id="ARBA00022692"/>
    </source>
</evidence>
<feature type="transmembrane region" description="Helical" evidence="9">
    <location>
        <begin position="360"/>
        <end position="382"/>
    </location>
</feature>
<feature type="transmembrane region" description="Helical" evidence="9">
    <location>
        <begin position="388"/>
        <end position="411"/>
    </location>
</feature>
<reference evidence="11" key="1">
    <citation type="submission" date="2020-09" db="EMBL/GenBank/DDBJ databases">
        <authorList>
            <person name="Kikuchi T."/>
        </authorList>
    </citation>
    <scope>NUCLEOTIDE SEQUENCE</scope>
    <source>
        <strain evidence="11">SH1</strain>
    </source>
</reference>
<evidence type="ECO:0000313" key="11">
    <source>
        <dbReference type="EMBL" id="CAD5206112.1"/>
    </source>
</evidence>
<dbReference type="EMBL" id="CAJFCW020000001">
    <property type="protein sequence ID" value="CAG9080552.1"/>
    <property type="molecule type" value="Genomic_DNA"/>
</dbReference>
<keyword evidence="7" id="KW-0325">Glycoprotein</keyword>
<evidence type="ECO:0000256" key="3">
    <source>
        <dbReference type="ARBA" id="ARBA00022475"/>
    </source>
</evidence>
<keyword evidence="12" id="KW-1185">Reference proteome</keyword>
<feature type="transmembrane region" description="Helical" evidence="9">
    <location>
        <begin position="924"/>
        <end position="946"/>
    </location>
</feature>
<dbReference type="FunFam" id="1.20.1640.10:FF:000013">
    <property type="entry name" value="PaTched Related family"/>
    <property type="match status" value="1"/>
</dbReference>
<keyword evidence="4 9" id="KW-0812">Transmembrane</keyword>
<evidence type="ECO:0000256" key="9">
    <source>
        <dbReference type="SAM" id="Phobius"/>
    </source>
</evidence>
<feature type="compositionally biased region" description="Basic and acidic residues" evidence="8">
    <location>
        <begin position="1036"/>
        <end position="1060"/>
    </location>
</feature>
<name>A0A811JS45_9BILA</name>
<accession>A0A811JS45</accession>
<evidence type="ECO:0000256" key="7">
    <source>
        <dbReference type="ARBA" id="ARBA00023180"/>
    </source>
</evidence>
<comment type="subcellular location">
    <subcellularLocation>
        <location evidence="1">Cell membrane</location>
        <topology evidence="1">Multi-pass membrane protein</topology>
    </subcellularLocation>
</comment>
<gene>
    <name evidence="11" type="ORF">BOKJ2_LOCUS796</name>
</gene>
<evidence type="ECO:0000259" key="10">
    <source>
        <dbReference type="PROSITE" id="PS50156"/>
    </source>
</evidence>
<feature type="transmembrane region" description="Helical" evidence="9">
    <location>
        <begin position="469"/>
        <end position="498"/>
    </location>
</feature>
<evidence type="ECO:0000256" key="8">
    <source>
        <dbReference type="SAM" id="MobiDB-lite"/>
    </source>
</evidence>
<dbReference type="Gene3D" id="1.20.1640.10">
    <property type="entry name" value="Multidrug efflux transporter AcrB transmembrane domain"/>
    <property type="match status" value="2"/>
</dbReference>
<dbReference type="Proteomes" id="UP000783686">
    <property type="component" value="Unassembled WGS sequence"/>
</dbReference>
<dbReference type="Proteomes" id="UP000614601">
    <property type="component" value="Unassembled WGS sequence"/>
</dbReference>
<dbReference type="GO" id="GO:0006897">
    <property type="term" value="P:endocytosis"/>
    <property type="evidence" value="ECO:0007669"/>
    <property type="project" value="TreeGrafter"/>
</dbReference>
<organism evidence="11 12">
    <name type="scientific">Bursaphelenchus okinawaensis</name>
    <dbReference type="NCBI Taxonomy" id="465554"/>
    <lineage>
        <taxon>Eukaryota</taxon>
        <taxon>Metazoa</taxon>
        <taxon>Ecdysozoa</taxon>
        <taxon>Nematoda</taxon>
        <taxon>Chromadorea</taxon>
        <taxon>Rhabditida</taxon>
        <taxon>Tylenchina</taxon>
        <taxon>Tylenchomorpha</taxon>
        <taxon>Aphelenchoidea</taxon>
        <taxon>Aphelenchoididae</taxon>
        <taxon>Bursaphelenchus</taxon>
    </lineage>
</organism>
<dbReference type="InterPro" id="IPR003392">
    <property type="entry name" value="PTHD_SSD"/>
</dbReference>
<dbReference type="GO" id="GO:0005886">
    <property type="term" value="C:plasma membrane"/>
    <property type="evidence" value="ECO:0007669"/>
    <property type="project" value="UniProtKB-SubCell"/>
</dbReference>
<feature type="transmembrane region" description="Helical" evidence="9">
    <location>
        <begin position="558"/>
        <end position="578"/>
    </location>
</feature>
<evidence type="ECO:0000256" key="2">
    <source>
        <dbReference type="ARBA" id="ARBA00005585"/>
    </source>
</evidence>
<dbReference type="InterPro" id="IPR051697">
    <property type="entry name" value="Patched_domain-protein"/>
</dbReference>
<keyword evidence="3" id="KW-1003">Cell membrane</keyword>
<comment type="similarity">
    <text evidence="2">Belongs to the patched family.</text>
</comment>
<keyword evidence="5 9" id="KW-1133">Transmembrane helix</keyword>
<evidence type="ECO:0000256" key="6">
    <source>
        <dbReference type="ARBA" id="ARBA00023136"/>
    </source>
</evidence>
<feature type="domain" description="SSD" evidence="10">
    <location>
        <begin position="359"/>
        <end position="497"/>
    </location>
</feature>
<dbReference type="EMBL" id="CAJFDH010000001">
    <property type="protein sequence ID" value="CAD5206112.1"/>
    <property type="molecule type" value="Genomic_DNA"/>
</dbReference>
<feature type="compositionally biased region" description="Pro residues" evidence="8">
    <location>
        <begin position="1001"/>
        <end position="1011"/>
    </location>
</feature>
<feature type="transmembrane region" description="Helical" evidence="9">
    <location>
        <begin position="815"/>
        <end position="837"/>
    </location>
</feature>
<dbReference type="AlphaFoldDB" id="A0A811JS45"/>
<dbReference type="InterPro" id="IPR000731">
    <property type="entry name" value="SSD"/>
</dbReference>
<feature type="compositionally biased region" description="Basic and acidic residues" evidence="8">
    <location>
        <begin position="1074"/>
        <end position="1083"/>
    </location>
</feature>
<feature type="transmembrane region" description="Helical" evidence="9">
    <location>
        <begin position="789"/>
        <end position="808"/>
    </location>
</feature>
<dbReference type="GO" id="GO:0018996">
    <property type="term" value="P:molting cycle, collagen and cuticulin-based cuticle"/>
    <property type="evidence" value="ECO:0007669"/>
    <property type="project" value="TreeGrafter"/>
</dbReference>
<feature type="region of interest" description="Disordered" evidence="8">
    <location>
        <begin position="957"/>
        <end position="1110"/>
    </location>
</feature>
<dbReference type="OrthoDB" id="6510177at2759"/>
<feature type="compositionally biased region" description="Basic and acidic residues" evidence="8">
    <location>
        <begin position="983"/>
        <end position="995"/>
    </location>
</feature>
<dbReference type="PROSITE" id="PS50156">
    <property type="entry name" value="SSD"/>
    <property type="match status" value="1"/>
</dbReference>
<dbReference type="GO" id="GO:0030659">
    <property type="term" value="C:cytoplasmic vesicle membrane"/>
    <property type="evidence" value="ECO:0007669"/>
    <property type="project" value="TreeGrafter"/>
</dbReference>
<dbReference type="Pfam" id="PF02460">
    <property type="entry name" value="Patched"/>
    <property type="match status" value="1"/>
</dbReference>
<evidence type="ECO:0000256" key="1">
    <source>
        <dbReference type="ARBA" id="ARBA00004651"/>
    </source>
</evidence>
<feature type="transmembrane region" description="Helical" evidence="9">
    <location>
        <begin position="891"/>
        <end position="912"/>
    </location>
</feature>
<keyword evidence="6 9" id="KW-0472">Membrane</keyword>
<comment type="caution">
    <text evidence="11">The sequence shown here is derived from an EMBL/GenBank/DDBJ whole genome shotgun (WGS) entry which is preliminary data.</text>
</comment>
<dbReference type="SUPFAM" id="SSF82866">
    <property type="entry name" value="Multidrug efflux transporter AcrB transmembrane domain"/>
    <property type="match status" value="2"/>
</dbReference>